<dbReference type="Proteomes" id="UP000463224">
    <property type="component" value="Unassembled WGS sequence"/>
</dbReference>
<evidence type="ECO:0000259" key="10">
    <source>
        <dbReference type="PROSITE" id="PS50206"/>
    </source>
</evidence>
<dbReference type="RefSeq" id="WP_156712402.1">
    <property type="nucleotide sequence ID" value="NZ_WPHG01000002.1"/>
</dbReference>
<reference evidence="11 12" key="1">
    <citation type="submission" date="2019-12" db="EMBL/GenBank/DDBJ databases">
        <title>Nitratireductor arenosus sp. nov., Isolated from sea sand, Jeju island, South Korea.</title>
        <authorList>
            <person name="Kim W."/>
        </authorList>
    </citation>
    <scope>NUCLEOTIDE SEQUENCE [LARGE SCALE GENOMIC DNA]</scope>
    <source>
        <strain evidence="11 12">CAU 1489</strain>
    </source>
</reference>
<dbReference type="SUPFAM" id="SSF52821">
    <property type="entry name" value="Rhodanese/Cell cycle control phosphatase"/>
    <property type="match status" value="2"/>
</dbReference>
<dbReference type="EC" id="2.8.1.2" evidence="6"/>
<dbReference type="InterPro" id="IPR045078">
    <property type="entry name" value="TST/MPST-like"/>
</dbReference>
<dbReference type="FunFam" id="3.40.250.10:FF:000015">
    <property type="entry name" value="Sulfurtransferase"/>
    <property type="match status" value="1"/>
</dbReference>
<evidence type="ECO:0000256" key="2">
    <source>
        <dbReference type="ARBA" id="ARBA00022490"/>
    </source>
</evidence>
<feature type="domain" description="Rhodanese" evidence="10">
    <location>
        <begin position="19"/>
        <end position="132"/>
    </location>
</feature>
<dbReference type="FunFam" id="3.40.250.10:FF:000001">
    <property type="entry name" value="Sulfurtransferase"/>
    <property type="match status" value="1"/>
</dbReference>
<feature type="domain" description="Rhodanese" evidence="10">
    <location>
        <begin position="166"/>
        <end position="279"/>
    </location>
</feature>
<keyword evidence="12" id="KW-1185">Reference proteome</keyword>
<feature type="region of interest" description="Disordered" evidence="9">
    <location>
        <begin position="175"/>
        <end position="199"/>
    </location>
</feature>
<dbReference type="GO" id="GO:0004792">
    <property type="term" value="F:thiosulfate-cyanide sulfurtransferase activity"/>
    <property type="evidence" value="ECO:0007669"/>
    <property type="project" value="TreeGrafter"/>
</dbReference>
<dbReference type="AlphaFoldDB" id="A0A844QFR0"/>
<dbReference type="GO" id="GO:0016784">
    <property type="term" value="F:3-mercaptopyruvate sulfurtransferase activity"/>
    <property type="evidence" value="ECO:0007669"/>
    <property type="project" value="UniProtKB-EC"/>
</dbReference>
<evidence type="ECO:0000256" key="1">
    <source>
        <dbReference type="ARBA" id="ARBA00004496"/>
    </source>
</evidence>
<keyword evidence="4" id="KW-0677">Repeat</keyword>
<sequence length="283" mass="30377">MTDKNAFFVTTDWLAEHLNEPGLSIVDASWYLPAQGRDARAEYDAGHIPRAVFFDHDLVVDPDSDLPHALPSPRTFATFAASMGISATDTIVVYDGPGLFSSARAWWMFRVMGAKTVRILEGGIDRWKAEDRFVTAKPTKVASCLFETDFDENRVAALDDMRRIVAGGTTQVADARSPGRFAGSEPEPRKGMRSGHMPGARNVPAASLVQDGALLPPAALAQAFEKAGIDLSRPVVTSCGSGVTAAVLALALESLGHTDTRLYDGSWTEWGGRDDTPVETGAP</sequence>
<dbReference type="NCBIfam" id="NF008557">
    <property type="entry name" value="PRK11493.1"/>
    <property type="match status" value="1"/>
</dbReference>
<dbReference type="PANTHER" id="PTHR11364:SF27">
    <property type="entry name" value="SULFURTRANSFERASE"/>
    <property type="match status" value="1"/>
</dbReference>
<dbReference type="PROSITE" id="PS50206">
    <property type="entry name" value="RHODANESE_3"/>
    <property type="match status" value="2"/>
</dbReference>
<name>A0A844QFR0_9HYPH</name>
<evidence type="ECO:0000256" key="8">
    <source>
        <dbReference type="ARBA" id="ARBA00078354"/>
    </source>
</evidence>
<keyword evidence="11" id="KW-0670">Pyruvate</keyword>
<dbReference type="Pfam" id="PF00581">
    <property type="entry name" value="Rhodanese"/>
    <property type="match status" value="2"/>
</dbReference>
<dbReference type="GO" id="GO:0005737">
    <property type="term" value="C:cytoplasm"/>
    <property type="evidence" value="ECO:0007669"/>
    <property type="project" value="UniProtKB-SubCell"/>
</dbReference>
<dbReference type="SMART" id="SM00450">
    <property type="entry name" value="RHOD"/>
    <property type="match status" value="2"/>
</dbReference>
<dbReference type="CDD" id="cd01448">
    <property type="entry name" value="TST_Repeat_1"/>
    <property type="match status" value="1"/>
</dbReference>
<dbReference type="PANTHER" id="PTHR11364">
    <property type="entry name" value="THIOSULFATE SULFERTANSFERASE"/>
    <property type="match status" value="1"/>
</dbReference>
<keyword evidence="3 11" id="KW-0808">Transferase</keyword>
<comment type="subcellular location">
    <subcellularLocation>
        <location evidence="1">Cytoplasm</location>
    </subcellularLocation>
</comment>
<dbReference type="Gene3D" id="3.40.250.10">
    <property type="entry name" value="Rhodanese-like domain"/>
    <property type="match status" value="2"/>
</dbReference>
<evidence type="ECO:0000256" key="6">
    <source>
        <dbReference type="ARBA" id="ARBA00066832"/>
    </source>
</evidence>
<keyword evidence="2" id="KW-0963">Cytoplasm</keyword>
<evidence type="ECO:0000256" key="5">
    <source>
        <dbReference type="ARBA" id="ARBA00051793"/>
    </source>
</evidence>
<evidence type="ECO:0000313" key="11">
    <source>
        <dbReference type="EMBL" id="MVA97444.1"/>
    </source>
</evidence>
<dbReference type="InterPro" id="IPR001763">
    <property type="entry name" value="Rhodanese-like_dom"/>
</dbReference>
<gene>
    <name evidence="11" type="primary">sseA</name>
    <name evidence="11" type="ORF">GN330_09300</name>
</gene>
<evidence type="ECO:0000256" key="9">
    <source>
        <dbReference type="SAM" id="MobiDB-lite"/>
    </source>
</evidence>
<proteinExistence type="predicted"/>
<evidence type="ECO:0000256" key="3">
    <source>
        <dbReference type="ARBA" id="ARBA00022679"/>
    </source>
</evidence>
<accession>A0A844QFR0</accession>
<evidence type="ECO:0000256" key="4">
    <source>
        <dbReference type="ARBA" id="ARBA00022737"/>
    </source>
</evidence>
<evidence type="ECO:0000313" key="12">
    <source>
        <dbReference type="Proteomes" id="UP000463224"/>
    </source>
</evidence>
<evidence type="ECO:0000256" key="7">
    <source>
        <dbReference type="ARBA" id="ARBA00070833"/>
    </source>
</evidence>
<dbReference type="CDD" id="cd01449">
    <property type="entry name" value="TST_Repeat_2"/>
    <property type="match status" value="1"/>
</dbReference>
<protein>
    <recommendedName>
        <fullName evidence="7">3-mercaptopyruvate sulfurtransferase</fullName>
        <ecNumber evidence="6">2.8.1.2</ecNumber>
    </recommendedName>
    <alternativeName>
        <fullName evidence="8">Rhodanese-like protein</fullName>
    </alternativeName>
</protein>
<organism evidence="11 12">
    <name type="scientific">Nitratireductor arenosus</name>
    <dbReference type="NCBI Taxonomy" id="2682096"/>
    <lineage>
        <taxon>Bacteria</taxon>
        <taxon>Pseudomonadati</taxon>
        <taxon>Pseudomonadota</taxon>
        <taxon>Alphaproteobacteria</taxon>
        <taxon>Hyphomicrobiales</taxon>
        <taxon>Phyllobacteriaceae</taxon>
        <taxon>Nitratireductor</taxon>
    </lineage>
</organism>
<comment type="catalytic activity">
    <reaction evidence="5">
        <text>2-oxo-3-sulfanylpropanoate + [thioredoxin]-dithiol = [thioredoxin]-disulfide + hydrogen sulfide + pyruvate + H(+)</text>
        <dbReference type="Rhea" id="RHEA:21740"/>
        <dbReference type="Rhea" id="RHEA-COMP:10698"/>
        <dbReference type="Rhea" id="RHEA-COMP:10700"/>
        <dbReference type="ChEBI" id="CHEBI:15361"/>
        <dbReference type="ChEBI" id="CHEBI:15378"/>
        <dbReference type="ChEBI" id="CHEBI:29919"/>
        <dbReference type="ChEBI" id="CHEBI:29950"/>
        <dbReference type="ChEBI" id="CHEBI:50058"/>
        <dbReference type="ChEBI" id="CHEBI:57678"/>
        <dbReference type="EC" id="2.8.1.2"/>
    </reaction>
    <physiologicalReaction direction="left-to-right" evidence="5">
        <dbReference type="Rhea" id="RHEA:21741"/>
    </physiologicalReaction>
</comment>
<dbReference type="InterPro" id="IPR036873">
    <property type="entry name" value="Rhodanese-like_dom_sf"/>
</dbReference>
<dbReference type="EMBL" id="WPHG01000002">
    <property type="protein sequence ID" value="MVA97444.1"/>
    <property type="molecule type" value="Genomic_DNA"/>
</dbReference>
<comment type="caution">
    <text evidence="11">The sequence shown here is derived from an EMBL/GenBank/DDBJ whole genome shotgun (WGS) entry which is preliminary data.</text>
</comment>